<evidence type="ECO:0000313" key="4">
    <source>
        <dbReference type="Proteomes" id="UP001154282"/>
    </source>
</evidence>
<keyword evidence="4" id="KW-1185">Reference proteome</keyword>
<dbReference type="AlphaFoldDB" id="A0AAV0PH63"/>
<comment type="caution">
    <text evidence="3">The sequence shown here is derived from an EMBL/GenBank/DDBJ whole genome shotgun (WGS) entry which is preliminary data.</text>
</comment>
<evidence type="ECO:0000259" key="1">
    <source>
        <dbReference type="Pfam" id="PF05699"/>
    </source>
</evidence>
<dbReference type="PANTHER" id="PTHR23272">
    <property type="entry name" value="BED FINGER-RELATED"/>
    <property type="match status" value="1"/>
</dbReference>
<evidence type="ECO:0008006" key="5">
    <source>
        <dbReference type="Google" id="ProtNLM"/>
    </source>
</evidence>
<gene>
    <name evidence="3" type="ORF">LITE_LOCUS38471</name>
</gene>
<dbReference type="SUPFAM" id="SSF53098">
    <property type="entry name" value="Ribonuclease H-like"/>
    <property type="match status" value="1"/>
</dbReference>
<accession>A0AAV0PH63</accession>
<dbReference type="Pfam" id="PF14372">
    <property type="entry name" value="hAT-like_RNase-H"/>
    <property type="match status" value="1"/>
</dbReference>
<dbReference type="PANTHER" id="PTHR23272:SF184">
    <property type="entry name" value="OS03G0311250 PROTEIN"/>
    <property type="match status" value="1"/>
</dbReference>
<dbReference type="InterPro" id="IPR012337">
    <property type="entry name" value="RNaseH-like_sf"/>
</dbReference>
<dbReference type="InterPro" id="IPR025525">
    <property type="entry name" value="hAT-like_transposase_RNase-H"/>
</dbReference>
<sequence length="362" mass="41577">MRCVAHIVNLIVSDGLEEIGVSVVRIREALRWVRASPSRMMRFKNCVNFHGIKSKKIVILDVPTRWNSTYMMLEAAEKFEKAFKTLALENSEFVADLTKAKKYKGQVIGPPTTADWKSARNLSKHLRYFYELTLLVSGTKYVTSHLFLRQLFAVFFEIKQMEESEEEEVKNMASRMHAKLCKYWHESEEGKSRMNRLFYLAVVFDPRHKMHYPVYALRKLYGETRGDELIEELNGELTALFKLYESRRNNVAATSREGTQSEEAAAKASELERYLVELREGDGKNPKYDILLWWKNNAARYPILSEMAKDLLVVPISGVASESAFSTGARVLDSFRSSLTPKIVEALICTEDWLAHSNLPLG</sequence>
<dbReference type="InterPro" id="IPR008906">
    <property type="entry name" value="HATC_C_dom"/>
</dbReference>
<dbReference type="Pfam" id="PF05699">
    <property type="entry name" value="Dimer_Tnp_hAT"/>
    <property type="match status" value="1"/>
</dbReference>
<dbReference type="Proteomes" id="UP001154282">
    <property type="component" value="Unassembled WGS sequence"/>
</dbReference>
<feature type="domain" description="hAT-like transposase RNase-H fold" evidence="2">
    <location>
        <begin position="137"/>
        <end position="244"/>
    </location>
</feature>
<feature type="domain" description="HAT C-terminal dimerisation" evidence="1">
    <location>
        <begin position="270"/>
        <end position="354"/>
    </location>
</feature>
<proteinExistence type="predicted"/>
<evidence type="ECO:0000259" key="2">
    <source>
        <dbReference type="Pfam" id="PF14372"/>
    </source>
</evidence>
<name>A0AAV0PH63_9ROSI</name>
<dbReference type="GO" id="GO:0046983">
    <property type="term" value="F:protein dimerization activity"/>
    <property type="evidence" value="ECO:0007669"/>
    <property type="project" value="InterPro"/>
</dbReference>
<evidence type="ECO:0000313" key="3">
    <source>
        <dbReference type="EMBL" id="CAI0470200.1"/>
    </source>
</evidence>
<dbReference type="GO" id="GO:0003677">
    <property type="term" value="F:DNA binding"/>
    <property type="evidence" value="ECO:0007669"/>
    <property type="project" value="InterPro"/>
</dbReference>
<dbReference type="EMBL" id="CAMGYJ010000009">
    <property type="protein sequence ID" value="CAI0470200.1"/>
    <property type="molecule type" value="Genomic_DNA"/>
</dbReference>
<protein>
    <recommendedName>
        <fullName evidence="5">Transposase</fullName>
    </recommendedName>
</protein>
<reference evidence="3" key="1">
    <citation type="submission" date="2022-08" db="EMBL/GenBank/DDBJ databases">
        <authorList>
            <person name="Gutierrez-Valencia J."/>
        </authorList>
    </citation>
    <scope>NUCLEOTIDE SEQUENCE</scope>
</reference>
<organism evidence="3 4">
    <name type="scientific">Linum tenue</name>
    <dbReference type="NCBI Taxonomy" id="586396"/>
    <lineage>
        <taxon>Eukaryota</taxon>
        <taxon>Viridiplantae</taxon>
        <taxon>Streptophyta</taxon>
        <taxon>Embryophyta</taxon>
        <taxon>Tracheophyta</taxon>
        <taxon>Spermatophyta</taxon>
        <taxon>Magnoliopsida</taxon>
        <taxon>eudicotyledons</taxon>
        <taxon>Gunneridae</taxon>
        <taxon>Pentapetalae</taxon>
        <taxon>rosids</taxon>
        <taxon>fabids</taxon>
        <taxon>Malpighiales</taxon>
        <taxon>Linaceae</taxon>
        <taxon>Linum</taxon>
    </lineage>
</organism>